<comment type="caution">
    <text evidence="13">The sequence shown here is derived from an EMBL/GenBank/DDBJ whole genome shotgun (WGS) entry which is preliminary data.</text>
</comment>
<dbReference type="Proteomes" id="UP000076837">
    <property type="component" value="Unassembled WGS sequence"/>
</dbReference>
<keyword evidence="2" id="KW-0813">Transport</keyword>
<dbReference type="Pfam" id="PF02157">
    <property type="entry name" value="Man-6-P_recep"/>
    <property type="match status" value="1"/>
</dbReference>
<evidence type="ECO:0000256" key="11">
    <source>
        <dbReference type="SAM" id="SignalP"/>
    </source>
</evidence>
<evidence type="ECO:0000256" key="4">
    <source>
        <dbReference type="ARBA" id="ARBA00022729"/>
    </source>
</evidence>
<sequence>MKSALSSLLFLLASLLASMLPLAAAASDKPLKPCTVVSPTTERFFDLNGLRRTLPEDGKKKKDADEGSWHAKGYDYGANFTINFCGPVVEELSDVQDLDKKLWRNVSAFYERGDRQYAIGLENSEPIFRGKKLILNYTGGSLCPSSSSKRSPVHLPREIIGGGGGHDHDHDDDKKHKDGDADDDDKKHKGGSDDSDKKKKPSSDKSERRKTTVISLLCESDPLGKSSISFVAAVDDCTYFFEGRSRFACGSVHAETQTLSPSGVFGVIALIAVLVYFVGGCVYQRTVMHQRGWRQLPNYAMWAGIWRFFSDMFIILTSSCARCMPSRRGYSRVSLGADSRGRGRRDESENRLIDNLDEEWDD</sequence>
<keyword evidence="7" id="KW-1015">Disulfide bond</keyword>
<comment type="subcellular location">
    <subcellularLocation>
        <location evidence="1">Endomembrane system</location>
    </subcellularLocation>
</comment>
<reference evidence="13 14" key="1">
    <citation type="journal article" date="2016" name="Sci. Rep.">
        <title>Draft genome sequencing and secretome analysis of fungal phytopathogen Ascochyta rabiei provides insight into the necrotrophic effector repertoire.</title>
        <authorList>
            <person name="Verma S."/>
            <person name="Gazara R.K."/>
            <person name="Nizam S."/>
            <person name="Parween S."/>
            <person name="Chattopadhyay D."/>
            <person name="Verma P.K."/>
        </authorList>
    </citation>
    <scope>NUCLEOTIDE SEQUENCE [LARGE SCALE GENOMIC DNA]</scope>
    <source>
        <strain evidence="13 14">ArDII</strain>
    </source>
</reference>
<protein>
    <recommendedName>
        <fullName evidence="12">MRH domain-containing protein</fullName>
    </recommendedName>
</protein>
<keyword evidence="14" id="KW-1185">Reference proteome</keyword>
<gene>
    <name evidence="13" type="ORF">ST47_g2152</name>
</gene>
<evidence type="ECO:0000256" key="9">
    <source>
        <dbReference type="SAM" id="MobiDB-lite"/>
    </source>
</evidence>
<evidence type="ECO:0000256" key="8">
    <source>
        <dbReference type="ARBA" id="ARBA00023180"/>
    </source>
</evidence>
<name>A0A163K1H4_DIDRA</name>
<accession>A0A163K1H4</accession>
<keyword evidence="3 10" id="KW-0812">Transmembrane</keyword>
<dbReference type="Gene3D" id="2.70.130.10">
    <property type="entry name" value="Mannose-6-phosphate receptor binding domain"/>
    <property type="match status" value="2"/>
</dbReference>
<evidence type="ECO:0000256" key="1">
    <source>
        <dbReference type="ARBA" id="ARBA00004308"/>
    </source>
</evidence>
<feature type="chain" id="PRO_5007843755" description="MRH domain-containing protein" evidence="11">
    <location>
        <begin position="26"/>
        <end position="362"/>
    </location>
</feature>
<feature type="signal peptide" evidence="11">
    <location>
        <begin position="1"/>
        <end position="25"/>
    </location>
</feature>
<dbReference type="SUPFAM" id="SSF50911">
    <property type="entry name" value="Mannose 6-phosphate receptor domain"/>
    <property type="match status" value="1"/>
</dbReference>
<evidence type="ECO:0000256" key="6">
    <source>
        <dbReference type="ARBA" id="ARBA00023136"/>
    </source>
</evidence>
<evidence type="ECO:0000256" key="10">
    <source>
        <dbReference type="SAM" id="Phobius"/>
    </source>
</evidence>
<dbReference type="PROSITE" id="PS51914">
    <property type="entry name" value="MRH"/>
    <property type="match status" value="1"/>
</dbReference>
<feature type="compositionally biased region" description="Basic and acidic residues" evidence="9">
    <location>
        <begin position="165"/>
        <end position="208"/>
    </location>
</feature>
<evidence type="ECO:0000256" key="5">
    <source>
        <dbReference type="ARBA" id="ARBA00022989"/>
    </source>
</evidence>
<dbReference type="EMBL" id="JYNV01000101">
    <property type="protein sequence ID" value="KZM26719.1"/>
    <property type="molecule type" value="Genomic_DNA"/>
</dbReference>
<dbReference type="GO" id="GO:0007034">
    <property type="term" value="P:vacuolar transport"/>
    <property type="evidence" value="ECO:0007669"/>
    <property type="project" value="TreeGrafter"/>
</dbReference>
<evidence type="ECO:0000259" key="12">
    <source>
        <dbReference type="PROSITE" id="PS51914"/>
    </source>
</evidence>
<feature type="region of interest" description="Disordered" evidence="9">
    <location>
        <begin position="142"/>
        <end position="208"/>
    </location>
</feature>
<evidence type="ECO:0000256" key="2">
    <source>
        <dbReference type="ARBA" id="ARBA00022448"/>
    </source>
</evidence>
<dbReference type="STRING" id="5454.A0A163K1H4"/>
<evidence type="ECO:0000313" key="13">
    <source>
        <dbReference type="EMBL" id="KZM26719.1"/>
    </source>
</evidence>
<evidence type="ECO:0000313" key="14">
    <source>
        <dbReference type="Proteomes" id="UP000076837"/>
    </source>
</evidence>
<evidence type="ECO:0000256" key="3">
    <source>
        <dbReference type="ARBA" id="ARBA00022692"/>
    </source>
</evidence>
<feature type="domain" description="MRH" evidence="12">
    <location>
        <begin position="32"/>
        <end position="251"/>
    </location>
</feature>
<organism evidence="13 14">
    <name type="scientific">Didymella rabiei</name>
    <name type="common">Chickpea ascochyta blight fungus</name>
    <name type="synonym">Mycosphaerella rabiei</name>
    <dbReference type="NCBI Taxonomy" id="5454"/>
    <lineage>
        <taxon>Eukaryota</taxon>
        <taxon>Fungi</taxon>
        <taxon>Dikarya</taxon>
        <taxon>Ascomycota</taxon>
        <taxon>Pezizomycotina</taxon>
        <taxon>Dothideomycetes</taxon>
        <taxon>Pleosporomycetidae</taxon>
        <taxon>Pleosporales</taxon>
        <taxon>Pleosporineae</taxon>
        <taxon>Didymellaceae</taxon>
        <taxon>Ascochyta</taxon>
    </lineage>
</organism>
<keyword evidence="6 10" id="KW-0472">Membrane</keyword>
<keyword evidence="4 11" id="KW-0732">Signal</keyword>
<dbReference type="InterPro" id="IPR009011">
    <property type="entry name" value="Man6P_isomerase_rcpt-bd_dom_sf"/>
</dbReference>
<dbReference type="PANTHER" id="PTHR15071:SF0">
    <property type="entry name" value="MANNOSE 6-PHOSPHATE RECEPTOR-LIKE PROTEIN 1"/>
    <property type="match status" value="1"/>
</dbReference>
<keyword evidence="8" id="KW-0325">Glycoprotein</keyword>
<dbReference type="PANTHER" id="PTHR15071">
    <property type="entry name" value="MANNOSE-6-PHOSPHATE RECEPTOR FAMILY MEMBER"/>
    <property type="match status" value="1"/>
</dbReference>
<dbReference type="InterPro" id="IPR044865">
    <property type="entry name" value="MRH_dom"/>
</dbReference>
<dbReference type="GO" id="GO:0000139">
    <property type="term" value="C:Golgi membrane"/>
    <property type="evidence" value="ECO:0007669"/>
    <property type="project" value="UniProtKB-SubCell"/>
</dbReference>
<dbReference type="GO" id="GO:0010008">
    <property type="term" value="C:endosome membrane"/>
    <property type="evidence" value="ECO:0007669"/>
    <property type="project" value="UniProtKB-SubCell"/>
</dbReference>
<keyword evidence="5 10" id="KW-1133">Transmembrane helix</keyword>
<feature type="transmembrane region" description="Helical" evidence="10">
    <location>
        <begin position="263"/>
        <end position="284"/>
    </location>
</feature>
<dbReference type="AlphaFoldDB" id="A0A163K1H4"/>
<dbReference type="GO" id="GO:0005770">
    <property type="term" value="C:late endosome"/>
    <property type="evidence" value="ECO:0007669"/>
    <property type="project" value="TreeGrafter"/>
</dbReference>
<evidence type="ECO:0000256" key="7">
    <source>
        <dbReference type="ARBA" id="ARBA00023157"/>
    </source>
</evidence>
<proteinExistence type="predicted"/>
<dbReference type="InterPro" id="IPR028927">
    <property type="entry name" value="Man-6-P_rcpt"/>
</dbReference>